<feature type="region of interest" description="Disordered" evidence="1">
    <location>
        <begin position="158"/>
        <end position="185"/>
    </location>
</feature>
<protein>
    <submittedName>
        <fullName evidence="2">Uncharacterized protein</fullName>
    </submittedName>
</protein>
<evidence type="ECO:0000256" key="1">
    <source>
        <dbReference type="SAM" id="MobiDB-lite"/>
    </source>
</evidence>
<dbReference type="AlphaFoldDB" id="A0A166E9S7"/>
<keyword evidence="3" id="KW-1185">Reference proteome</keyword>
<reference evidence="2 3" key="1">
    <citation type="journal article" date="2016" name="Mol. Biol. Evol.">
        <title>Comparative Genomics of Early-Diverging Mushroom-Forming Fungi Provides Insights into the Origins of Lignocellulose Decay Capabilities.</title>
        <authorList>
            <person name="Nagy L.G."/>
            <person name="Riley R."/>
            <person name="Tritt A."/>
            <person name="Adam C."/>
            <person name="Daum C."/>
            <person name="Floudas D."/>
            <person name="Sun H."/>
            <person name="Yadav J.S."/>
            <person name="Pangilinan J."/>
            <person name="Larsson K.H."/>
            <person name="Matsuura K."/>
            <person name="Barry K."/>
            <person name="Labutti K."/>
            <person name="Kuo R."/>
            <person name="Ohm R.A."/>
            <person name="Bhattacharya S.S."/>
            <person name="Shirouzu T."/>
            <person name="Yoshinaga Y."/>
            <person name="Martin F.M."/>
            <person name="Grigoriev I.V."/>
            <person name="Hibbett D.S."/>
        </authorList>
    </citation>
    <scope>NUCLEOTIDE SEQUENCE [LARGE SCALE GENOMIC DNA]</scope>
    <source>
        <strain evidence="2 3">CBS 109695</strain>
    </source>
</reference>
<dbReference type="OrthoDB" id="444432at2759"/>
<evidence type="ECO:0000313" key="3">
    <source>
        <dbReference type="Proteomes" id="UP000076532"/>
    </source>
</evidence>
<dbReference type="Proteomes" id="UP000076532">
    <property type="component" value="Unassembled WGS sequence"/>
</dbReference>
<organism evidence="2 3">
    <name type="scientific">Athelia psychrophila</name>
    <dbReference type="NCBI Taxonomy" id="1759441"/>
    <lineage>
        <taxon>Eukaryota</taxon>
        <taxon>Fungi</taxon>
        <taxon>Dikarya</taxon>
        <taxon>Basidiomycota</taxon>
        <taxon>Agaricomycotina</taxon>
        <taxon>Agaricomycetes</taxon>
        <taxon>Agaricomycetidae</taxon>
        <taxon>Atheliales</taxon>
        <taxon>Atheliaceae</taxon>
        <taxon>Athelia</taxon>
    </lineage>
</organism>
<dbReference type="Gene3D" id="3.60.20.10">
    <property type="entry name" value="Glutamine Phosphoribosylpyrophosphate, subunit 1, domain 1"/>
    <property type="match status" value="1"/>
</dbReference>
<sequence length="185" mass="19571">MPKSLARGVTCSVVAHVRAGTGLIPVVETNCQPHNGVLGSFQILFCPLLLSNLPLRYQMSLLGPTDSGHCAALYFDHLCGEDGDREKLYPAAETGAAMGKTVQVLEKLKSAAEAKASQGGGRSQLVEFPGLFRGFTCCYSLLKSEGARASVAVLLQHRGSDSEPEVPGPSGRREARGIFLVDSTP</sequence>
<name>A0A166E9S7_9AGAM</name>
<dbReference type="InterPro" id="IPR029055">
    <property type="entry name" value="Ntn_hydrolases_N"/>
</dbReference>
<dbReference type="EMBL" id="KV417603">
    <property type="protein sequence ID" value="KZP15543.1"/>
    <property type="molecule type" value="Genomic_DNA"/>
</dbReference>
<proteinExistence type="predicted"/>
<gene>
    <name evidence="2" type="ORF">FIBSPDRAFT_80898</name>
</gene>
<accession>A0A166E9S7</accession>
<evidence type="ECO:0000313" key="2">
    <source>
        <dbReference type="EMBL" id="KZP15543.1"/>
    </source>
</evidence>
<dbReference type="STRING" id="436010.A0A166E9S7"/>